<organism evidence="10 11">
    <name type="scientific">Cellulomonas carbonis T26</name>
    <dbReference type="NCBI Taxonomy" id="947969"/>
    <lineage>
        <taxon>Bacteria</taxon>
        <taxon>Bacillati</taxon>
        <taxon>Actinomycetota</taxon>
        <taxon>Actinomycetes</taxon>
        <taxon>Micrococcales</taxon>
        <taxon>Cellulomonadaceae</taxon>
        <taxon>Cellulomonas</taxon>
    </lineage>
</organism>
<protein>
    <recommendedName>
        <fullName evidence="3 5">Regulatory protein RecX</fullName>
    </recommendedName>
</protein>
<feature type="domain" description="RecX third three-helical" evidence="8">
    <location>
        <begin position="91"/>
        <end position="133"/>
    </location>
</feature>
<comment type="subcellular location">
    <subcellularLocation>
        <location evidence="1 5">Cytoplasm</location>
    </subcellularLocation>
</comment>
<keyword evidence="4 5" id="KW-0963">Cytoplasm</keyword>
<evidence type="ECO:0000313" key="11">
    <source>
        <dbReference type="Proteomes" id="UP000029839"/>
    </source>
</evidence>
<comment type="similarity">
    <text evidence="2 5">Belongs to the RecX family.</text>
</comment>
<feature type="domain" description="RecX second three-helical" evidence="7">
    <location>
        <begin position="43"/>
        <end position="84"/>
    </location>
</feature>
<evidence type="ECO:0000256" key="3">
    <source>
        <dbReference type="ARBA" id="ARBA00018111"/>
    </source>
</evidence>
<dbReference type="InterPro" id="IPR053925">
    <property type="entry name" value="RecX_HTH_3rd"/>
</dbReference>
<dbReference type="InterPro" id="IPR053924">
    <property type="entry name" value="RecX_HTH_2nd"/>
</dbReference>
<evidence type="ECO:0000256" key="6">
    <source>
        <dbReference type="SAM" id="MobiDB-lite"/>
    </source>
</evidence>
<reference evidence="10 11" key="1">
    <citation type="submission" date="2013-08" db="EMBL/GenBank/DDBJ databases">
        <title>Genome sequencing of Cellulomonas carbonis T26.</title>
        <authorList>
            <person name="Chen F."/>
            <person name="Li Y."/>
            <person name="Wang G."/>
        </authorList>
    </citation>
    <scope>NUCLEOTIDE SEQUENCE [LARGE SCALE GENOMIC DNA]</scope>
    <source>
        <strain evidence="10 11">T26</strain>
    </source>
</reference>
<dbReference type="GO" id="GO:0006282">
    <property type="term" value="P:regulation of DNA repair"/>
    <property type="evidence" value="ECO:0007669"/>
    <property type="project" value="UniProtKB-UniRule"/>
</dbReference>
<evidence type="ECO:0000313" key="10">
    <source>
        <dbReference type="EMBL" id="KGM12147.1"/>
    </source>
</evidence>
<dbReference type="GO" id="GO:0005737">
    <property type="term" value="C:cytoplasm"/>
    <property type="evidence" value="ECO:0007669"/>
    <property type="project" value="UniProtKB-SubCell"/>
</dbReference>
<evidence type="ECO:0000259" key="7">
    <source>
        <dbReference type="Pfam" id="PF02631"/>
    </source>
</evidence>
<dbReference type="Pfam" id="PF02631">
    <property type="entry name" value="RecX_HTH2"/>
    <property type="match status" value="1"/>
</dbReference>
<comment type="function">
    <text evidence="5">Modulates RecA activity.</text>
</comment>
<dbReference type="InterPro" id="IPR036388">
    <property type="entry name" value="WH-like_DNA-bd_sf"/>
</dbReference>
<dbReference type="RefSeq" id="WP_229734457.1">
    <property type="nucleotide sequence ID" value="NZ_AXCY01000008.1"/>
</dbReference>
<evidence type="ECO:0000259" key="8">
    <source>
        <dbReference type="Pfam" id="PF21981"/>
    </source>
</evidence>
<dbReference type="Proteomes" id="UP000029839">
    <property type="component" value="Unassembled WGS sequence"/>
</dbReference>
<dbReference type="Pfam" id="PF21982">
    <property type="entry name" value="RecX_HTH1"/>
    <property type="match status" value="1"/>
</dbReference>
<keyword evidence="11" id="KW-1185">Reference proteome</keyword>
<gene>
    <name evidence="5" type="primary">recX</name>
    <name evidence="10" type="ORF">N868_01890</name>
</gene>
<dbReference type="PANTHER" id="PTHR33602">
    <property type="entry name" value="REGULATORY PROTEIN RECX FAMILY PROTEIN"/>
    <property type="match status" value="1"/>
</dbReference>
<evidence type="ECO:0000256" key="4">
    <source>
        <dbReference type="ARBA" id="ARBA00022490"/>
    </source>
</evidence>
<dbReference type="AlphaFoldDB" id="A0A0A0BWU2"/>
<accession>A0A0A0BWU2</accession>
<evidence type="ECO:0000256" key="2">
    <source>
        <dbReference type="ARBA" id="ARBA00009695"/>
    </source>
</evidence>
<dbReference type="InterPro" id="IPR003783">
    <property type="entry name" value="Regulatory_RecX"/>
</dbReference>
<comment type="caution">
    <text evidence="10">The sequence shown here is derived from an EMBL/GenBank/DDBJ whole genome shotgun (WGS) entry which is preliminary data.</text>
</comment>
<name>A0A0A0BWU2_9CELL</name>
<feature type="domain" description="RecX first three-helical" evidence="9">
    <location>
        <begin position="2"/>
        <end position="35"/>
    </location>
</feature>
<dbReference type="InterPro" id="IPR053926">
    <property type="entry name" value="RecX_HTH_1st"/>
</dbReference>
<evidence type="ECO:0000256" key="1">
    <source>
        <dbReference type="ARBA" id="ARBA00004496"/>
    </source>
</evidence>
<evidence type="ECO:0000256" key="5">
    <source>
        <dbReference type="HAMAP-Rule" id="MF_01114"/>
    </source>
</evidence>
<dbReference type="HAMAP" id="MF_01114">
    <property type="entry name" value="RecX"/>
    <property type="match status" value="1"/>
</dbReference>
<sequence length="170" mass="18591">MLRLLTGAPRSRHQLEQALARRDVPEDVAAAVLDRFTEVGLIDDAEYAHILVRSQRESRGLARRALALELRRRGVGDDDAHAALAGVEADDEEATARQLLERRWRAGRDLAPEVKARRALAMLARKGYPGSLAGRLVREMLADERAGADAGRGVSEDGGAAWDPEEPIPD</sequence>
<dbReference type="Gene3D" id="1.10.10.10">
    <property type="entry name" value="Winged helix-like DNA-binding domain superfamily/Winged helix DNA-binding domain"/>
    <property type="match status" value="2"/>
</dbReference>
<dbReference type="Pfam" id="PF21981">
    <property type="entry name" value="RecX_HTH3"/>
    <property type="match status" value="1"/>
</dbReference>
<proteinExistence type="inferred from homology"/>
<evidence type="ECO:0000259" key="9">
    <source>
        <dbReference type="Pfam" id="PF21982"/>
    </source>
</evidence>
<dbReference type="EMBL" id="AXCY01000008">
    <property type="protein sequence ID" value="KGM12147.1"/>
    <property type="molecule type" value="Genomic_DNA"/>
</dbReference>
<reference evidence="10 11" key="2">
    <citation type="journal article" date="2015" name="Stand. Genomic Sci.">
        <title>Draft genome sequence of Cellulomonas carbonis T26(T) and comparative analysis of six Cellulomonas genomes.</title>
        <authorList>
            <person name="Zhuang W."/>
            <person name="Zhang S."/>
            <person name="Xia X."/>
            <person name="Wang G."/>
        </authorList>
    </citation>
    <scope>NUCLEOTIDE SEQUENCE [LARGE SCALE GENOMIC DNA]</scope>
    <source>
        <strain evidence="10 11">T26</strain>
    </source>
</reference>
<feature type="region of interest" description="Disordered" evidence="6">
    <location>
        <begin position="146"/>
        <end position="170"/>
    </location>
</feature>
<dbReference type="PANTHER" id="PTHR33602:SF1">
    <property type="entry name" value="REGULATORY PROTEIN RECX FAMILY PROTEIN"/>
    <property type="match status" value="1"/>
</dbReference>